<reference evidence="1 2" key="1">
    <citation type="submission" date="2017-11" db="EMBL/GenBank/DDBJ databases">
        <title>Genomic Encyclopedia of Archaeal and Bacterial Type Strains, Phase II (KMG-II): From Individual Species to Whole Genera.</title>
        <authorList>
            <person name="Goeker M."/>
        </authorList>
    </citation>
    <scope>NUCLEOTIDE SEQUENCE [LARGE SCALE GENOMIC DNA]</scope>
    <source>
        <strain evidence="1 2">DSM 11115</strain>
    </source>
</reference>
<name>A0A2M9B519_9BACT</name>
<accession>A0A2M9B519</accession>
<proteinExistence type="predicted"/>
<dbReference type="AlphaFoldDB" id="A0A2M9B519"/>
<organism evidence="1 2">
    <name type="scientific">Hymenobacter chitinivorans DSM 11115</name>
    <dbReference type="NCBI Taxonomy" id="1121954"/>
    <lineage>
        <taxon>Bacteria</taxon>
        <taxon>Pseudomonadati</taxon>
        <taxon>Bacteroidota</taxon>
        <taxon>Cytophagia</taxon>
        <taxon>Cytophagales</taxon>
        <taxon>Hymenobacteraceae</taxon>
        <taxon>Hymenobacter</taxon>
    </lineage>
</organism>
<comment type="caution">
    <text evidence="1">The sequence shown here is derived from an EMBL/GenBank/DDBJ whole genome shotgun (WGS) entry which is preliminary data.</text>
</comment>
<sequence length="88" mass="10215">MTIQPIVNSTNCNGLYYFYHTQLHNAKWRGNPVFSHPVFIISGDSLHILSADTLRNQRLLESLRGQLLYDSLVSYRRIISLGKVFIEY</sequence>
<evidence type="ECO:0000313" key="2">
    <source>
        <dbReference type="Proteomes" id="UP000228535"/>
    </source>
</evidence>
<protein>
    <submittedName>
        <fullName evidence="1">Uncharacterized protein</fullName>
    </submittedName>
</protein>
<dbReference type="Proteomes" id="UP000228535">
    <property type="component" value="Unassembled WGS sequence"/>
</dbReference>
<evidence type="ECO:0000313" key="1">
    <source>
        <dbReference type="EMBL" id="PJJ53039.1"/>
    </source>
</evidence>
<dbReference type="EMBL" id="PGFA01000003">
    <property type="protein sequence ID" value="PJJ53039.1"/>
    <property type="molecule type" value="Genomic_DNA"/>
</dbReference>
<gene>
    <name evidence="1" type="ORF">CLV45_3697</name>
</gene>
<keyword evidence="2" id="KW-1185">Reference proteome</keyword>